<keyword evidence="3" id="KW-0489">Methyltransferase</keyword>
<dbReference type="EMBL" id="SWKV01000002">
    <property type="protein sequence ID" value="KAF3047743.1"/>
    <property type="molecule type" value="Genomic_DNA"/>
</dbReference>
<name>A0A9P4X168_9PLEO</name>
<evidence type="ECO:0000256" key="5">
    <source>
        <dbReference type="ARBA" id="ARBA00022691"/>
    </source>
</evidence>
<dbReference type="GO" id="GO:0003723">
    <property type="term" value="F:RNA binding"/>
    <property type="evidence" value="ECO:0007669"/>
    <property type="project" value="UniProtKB-KW"/>
</dbReference>
<dbReference type="GO" id="GO:0005759">
    <property type="term" value="C:mitochondrial matrix"/>
    <property type="evidence" value="ECO:0007669"/>
    <property type="project" value="TreeGrafter"/>
</dbReference>
<sequence length="677" mass="77098">MIRISTARPSLLRLGACPTWRRAYPGQAVKTVGFSRGAAKLTVRTGLKDHWNAESLRTTEKYPLSKQLREKVNPTTEEARERKDKSTYTKKRKTATSRHARNQIVSPDLCDDVLKYYGKSLEIHKGCDILDVNPGAGLWSQKLHDFLQPRSHVLMEPAYERFKTFLDPLLDAPGSTYKLVQKPTTHLDHFAELIAENVFPEQTRVDPEDTTGQDLNRTLLVTGMLAWDPVLPGLAFDSMAKQLYNLFSSAVRTNDYFHTYGRVRTLFWVSSADFETMFAKTSARFMKNNALLEMTQSMELVVDGPRAPRAIGKGAPGRSPQYEIESTVRAMQKARASGMSLPSHREDTMHKIAAEIEEISEGTGRVQYGWLHDFLLTKHKEGTTPTGLLSEQQFRHVDDLVALQAKYPDIDFEAMGNALDPQRKKVRSFWKGREDHPAREEAHSFSLTKSADRALIAKLQKLEDIADIGEEMYRKECAALRLTDGTPEKDALLKQIEDLDKQWESAISRVATNYKAYPFASLDDRISLRYPPYPRLQWDRREFEPLTMQPDEAWPPSRLLLISSTPYPRPPGQTADWYEWLHDFVYALYANPAASLPEALNKMQHGAAQIIDDCPALTDPDKGGRLQMKHLRVRLLTSEMVEQLVQAYRDWPFKEPGSDHNKYFRWKGLNAGQSGAV</sequence>
<dbReference type="GO" id="GO:0034246">
    <property type="term" value="F:mitochondrial transcription factor activity"/>
    <property type="evidence" value="ECO:0007669"/>
    <property type="project" value="TreeGrafter"/>
</dbReference>
<dbReference type="Gene3D" id="3.40.50.150">
    <property type="entry name" value="Vaccinia Virus protein VP39"/>
    <property type="match status" value="1"/>
</dbReference>
<feature type="compositionally biased region" description="Basic and acidic residues" evidence="8">
    <location>
        <begin position="69"/>
        <end position="87"/>
    </location>
</feature>
<dbReference type="GO" id="GO:0008168">
    <property type="term" value="F:methyltransferase activity"/>
    <property type="evidence" value="ECO:0007669"/>
    <property type="project" value="UniProtKB-KW"/>
</dbReference>
<feature type="region of interest" description="Disordered" evidence="8">
    <location>
        <begin position="69"/>
        <end position="100"/>
    </location>
</feature>
<evidence type="ECO:0000256" key="2">
    <source>
        <dbReference type="ARBA" id="ARBA00013836"/>
    </source>
</evidence>
<evidence type="ECO:0000256" key="6">
    <source>
        <dbReference type="ARBA" id="ARBA00022884"/>
    </source>
</evidence>
<evidence type="ECO:0000256" key="3">
    <source>
        <dbReference type="ARBA" id="ARBA00022603"/>
    </source>
</evidence>
<dbReference type="AlphaFoldDB" id="A0A9P4X168"/>
<comment type="function">
    <text evidence="7">Mitochondrial transcription factor that confers selective promoter recognition on the core subunit of the yeast mitochondrial RNA polymerase. Interacts with DNA in a non-specific manner.</text>
</comment>
<dbReference type="InterPro" id="IPR023165">
    <property type="entry name" value="rRNA_Ade_diMease-like_C"/>
</dbReference>
<protein>
    <recommendedName>
        <fullName evidence="2">Mitochondrial transcription factor 1</fullName>
    </recommendedName>
</protein>
<keyword evidence="6" id="KW-0694">RNA-binding</keyword>
<evidence type="ECO:0000256" key="4">
    <source>
        <dbReference type="ARBA" id="ARBA00022679"/>
    </source>
</evidence>
<accession>A0A9P4X168</accession>
<reference evidence="9" key="1">
    <citation type="submission" date="2019-04" db="EMBL/GenBank/DDBJ databases">
        <title>Sequencing of skin fungus with MAO and IRED activity.</title>
        <authorList>
            <person name="Marsaioli A.J."/>
            <person name="Bonatto J.M.C."/>
            <person name="Reis Junior O."/>
        </authorList>
    </citation>
    <scope>NUCLEOTIDE SEQUENCE</scope>
    <source>
        <strain evidence="9">28M1</strain>
    </source>
</reference>
<dbReference type="GO" id="GO:0034245">
    <property type="term" value="C:mitochondrial DNA-directed RNA polymerase complex"/>
    <property type="evidence" value="ECO:0007669"/>
    <property type="project" value="TreeGrafter"/>
</dbReference>
<evidence type="ECO:0000256" key="7">
    <source>
        <dbReference type="ARBA" id="ARBA00024915"/>
    </source>
</evidence>
<evidence type="ECO:0000256" key="8">
    <source>
        <dbReference type="SAM" id="MobiDB-lite"/>
    </source>
</evidence>
<dbReference type="InterPro" id="IPR001737">
    <property type="entry name" value="KsgA/Erm"/>
</dbReference>
<comment type="subcellular location">
    <subcellularLocation>
        <location evidence="1">Mitochondrion</location>
    </subcellularLocation>
</comment>
<dbReference type="Gene3D" id="1.10.8.100">
    <property type="entry name" value="Ribosomal RNA adenine dimethylase-like, domain 2"/>
    <property type="match status" value="1"/>
</dbReference>
<proteinExistence type="predicted"/>
<gene>
    <name evidence="9" type="ORF">E8E12_011582</name>
</gene>
<evidence type="ECO:0000313" key="9">
    <source>
        <dbReference type="EMBL" id="KAF3047743.1"/>
    </source>
</evidence>
<evidence type="ECO:0000256" key="1">
    <source>
        <dbReference type="ARBA" id="ARBA00004173"/>
    </source>
</evidence>
<dbReference type="OrthoDB" id="16079at2759"/>
<keyword evidence="4" id="KW-0808">Transferase</keyword>
<organism evidence="9 10">
    <name type="scientific">Didymella heteroderae</name>
    <dbReference type="NCBI Taxonomy" id="1769908"/>
    <lineage>
        <taxon>Eukaryota</taxon>
        <taxon>Fungi</taxon>
        <taxon>Dikarya</taxon>
        <taxon>Ascomycota</taxon>
        <taxon>Pezizomycotina</taxon>
        <taxon>Dothideomycetes</taxon>
        <taxon>Pleosporomycetidae</taxon>
        <taxon>Pleosporales</taxon>
        <taxon>Pleosporineae</taxon>
        <taxon>Didymellaceae</taxon>
        <taxon>Didymella</taxon>
    </lineage>
</organism>
<evidence type="ECO:0000313" key="10">
    <source>
        <dbReference type="Proteomes" id="UP000758155"/>
    </source>
</evidence>
<dbReference type="PANTHER" id="PTHR11727">
    <property type="entry name" value="DIMETHYLADENOSINE TRANSFERASE"/>
    <property type="match status" value="1"/>
</dbReference>
<feature type="compositionally biased region" description="Basic residues" evidence="8">
    <location>
        <begin position="88"/>
        <end position="100"/>
    </location>
</feature>
<dbReference type="InterPro" id="IPR029063">
    <property type="entry name" value="SAM-dependent_MTases_sf"/>
</dbReference>
<dbReference type="PANTHER" id="PTHR11727:SF17">
    <property type="entry name" value="DIMETHYLADENOSINE TRANSFERASE 1, MITOCHONDRIAL"/>
    <property type="match status" value="1"/>
</dbReference>
<dbReference type="GO" id="GO:0006391">
    <property type="term" value="P:transcription initiation at mitochondrial promoter"/>
    <property type="evidence" value="ECO:0007669"/>
    <property type="project" value="TreeGrafter"/>
</dbReference>
<keyword evidence="5" id="KW-0949">S-adenosyl-L-methionine</keyword>
<dbReference type="Proteomes" id="UP000758155">
    <property type="component" value="Unassembled WGS sequence"/>
</dbReference>
<keyword evidence="10" id="KW-1185">Reference proteome</keyword>
<comment type="caution">
    <text evidence="9">The sequence shown here is derived from an EMBL/GenBank/DDBJ whole genome shotgun (WGS) entry which is preliminary data.</text>
</comment>
<dbReference type="SUPFAM" id="SSF53335">
    <property type="entry name" value="S-adenosyl-L-methionine-dependent methyltransferases"/>
    <property type="match status" value="1"/>
</dbReference>
<dbReference type="GO" id="GO:0032259">
    <property type="term" value="P:methylation"/>
    <property type="evidence" value="ECO:0007669"/>
    <property type="project" value="UniProtKB-KW"/>
</dbReference>